<sequence>MRSLPAVNSVPAMRSLPAVNSVPAIRSLPAVNSVPAIRSLPAVNSVPAMRSLPAVNSVPASSAVARKSSRLFCSVTDCKLSLPHSKPSDSSDVCNCNGNMQYGSEHTVHHFLNQNRNFIVTHRWTISQLLC</sequence>
<evidence type="ECO:0000313" key="1">
    <source>
        <dbReference type="EMBL" id="KAH3822056.1"/>
    </source>
</evidence>
<reference evidence="1" key="1">
    <citation type="journal article" date="2019" name="bioRxiv">
        <title>The Genome of the Zebra Mussel, Dreissena polymorpha: A Resource for Invasive Species Research.</title>
        <authorList>
            <person name="McCartney M.A."/>
            <person name="Auch B."/>
            <person name="Kono T."/>
            <person name="Mallez S."/>
            <person name="Zhang Y."/>
            <person name="Obille A."/>
            <person name="Becker A."/>
            <person name="Abrahante J.E."/>
            <person name="Garbe J."/>
            <person name="Badalamenti J.P."/>
            <person name="Herman A."/>
            <person name="Mangelson H."/>
            <person name="Liachko I."/>
            <person name="Sullivan S."/>
            <person name="Sone E.D."/>
            <person name="Koren S."/>
            <person name="Silverstein K.A.T."/>
            <person name="Beckman K.B."/>
            <person name="Gohl D.M."/>
        </authorList>
    </citation>
    <scope>NUCLEOTIDE SEQUENCE</scope>
    <source>
        <strain evidence="1">Duluth1</strain>
        <tissue evidence="1">Whole animal</tissue>
    </source>
</reference>
<keyword evidence="2" id="KW-1185">Reference proteome</keyword>
<accession>A0A9D4GV71</accession>
<organism evidence="1 2">
    <name type="scientific">Dreissena polymorpha</name>
    <name type="common">Zebra mussel</name>
    <name type="synonym">Mytilus polymorpha</name>
    <dbReference type="NCBI Taxonomy" id="45954"/>
    <lineage>
        <taxon>Eukaryota</taxon>
        <taxon>Metazoa</taxon>
        <taxon>Spiralia</taxon>
        <taxon>Lophotrochozoa</taxon>
        <taxon>Mollusca</taxon>
        <taxon>Bivalvia</taxon>
        <taxon>Autobranchia</taxon>
        <taxon>Heteroconchia</taxon>
        <taxon>Euheterodonta</taxon>
        <taxon>Imparidentia</taxon>
        <taxon>Neoheterodontei</taxon>
        <taxon>Myida</taxon>
        <taxon>Dreissenoidea</taxon>
        <taxon>Dreissenidae</taxon>
        <taxon>Dreissena</taxon>
    </lineage>
</organism>
<dbReference type="EMBL" id="JAIWYP010000005">
    <property type="protein sequence ID" value="KAH3822056.1"/>
    <property type="molecule type" value="Genomic_DNA"/>
</dbReference>
<protein>
    <submittedName>
        <fullName evidence="1">Uncharacterized protein</fullName>
    </submittedName>
</protein>
<evidence type="ECO:0000313" key="2">
    <source>
        <dbReference type="Proteomes" id="UP000828390"/>
    </source>
</evidence>
<reference evidence="1" key="2">
    <citation type="submission" date="2020-11" db="EMBL/GenBank/DDBJ databases">
        <authorList>
            <person name="McCartney M.A."/>
            <person name="Auch B."/>
            <person name="Kono T."/>
            <person name="Mallez S."/>
            <person name="Becker A."/>
            <person name="Gohl D.M."/>
            <person name="Silverstein K.A.T."/>
            <person name="Koren S."/>
            <person name="Bechman K.B."/>
            <person name="Herman A."/>
            <person name="Abrahante J.E."/>
            <person name="Garbe J."/>
        </authorList>
    </citation>
    <scope>NUCLEOTIDE SEQUENCE</scope>
    <source>
        <strain evidence="1">Duluth1</strain>
        <tissue evidence="1">Whole animal</tissue>
    </source>
</reference>
<name>A0A9D4GV71_DREPO</name>
<dbReference type="Proteomes" id="UP000828390">
    <property type="component" value="Unassembled WGS sequence"/>
</dbReference>
<gene>
    <name evidence="1" type="ORF">DPMN_123825</name>
</gene>
<comment type="caution">
    <text evidence="1">The sequence shown here is derived from an EMBL/GenBank/DDBJ whole genome shotgun (WGS) entry which is preliminary data.</text>
</comment>
<proteinExistence type="predicted"/>
<dbReference type="AlphaFoldDB" id="A0A9D4GV71"/>